<organism evidence="2 3">
    <name type="scientific">Hankyongella ginsenosidimutans</name>
    <dbReference type="NCBI Taxonomy" id="1763828"/>
    <lineage>
        <taxon>Bacteria</taxon>
        <taxon>Pseudomonadati</taxon>
        <taxon>Pseudomonadota</taxon>
        <taxon>Alphaproteobacteria</taxon>
        <taxon>Sphingomonadales</taxon>
        <taxon>Sphingomonadaceae</taxon>
        <taxon>Hankyongella</taxon>
    </lineage>
</organism>
<feature type="region of interest" description="Disordered" evidence="1">
    <location>
        <begin position="1"/>
        <end position="37"/>
    </location>
</feature>
<name>A0A4D7C2J7_9SPHN</name>
<feature type="compositionally biased region" description="Low complexity" evidence="1">
    <location>
        <begin position="88"/>
        <end position="109"/>
    </location>
</feature>
<dbReference type="KEGG" id="hgn:E6W36_06150"/>
<keyword evidence="3" id="KW-1185">Reference proteome</keyword>
<dbReference type="AlphaFoldDB" id="A0A4D7C2J7"/>
<reference evidence="3" key="1">
    <citation type="submission" date="2019-04" db="EMBL/GenBank/DDBJ databases">
        <title>Complete genome sequence of Sphingomonas sp. W1-2-3.</title>
        <authorList>
            <person name="Im W.T."/>
        </authorList>
    </citation>
    <scope>NUCLEOTIDE SEQUENCE [LARGE SCALE GENOMIC DNA]</scope>
    <source>
        <strain evidence="3">W1-2-3</strain>
    </source>
</reference>
<protein>
    <submittedName>
        <fullName evidence="2">DUF560 domain-containing protein</fullName>
    </submittedName>
</protein>
<feature type="region of interest" description="Disordered" evidence="1">
    <location>
        <begin position="88"/>
        <end position="118"/>
    </location>
</feature>
<evidence type="ECO:0000313" key="3">
    <source>
        <dbReference type="Proteomes" id="UP000298714"/>
    </source>
</evidence>
<dbReference type="EMBL" id="CP039704">
    <property type="protein sequence ID" value="QCI79291.1"/>
    <property type="molecule type" value="Genomic_DNA"/>
</dbReference>
<gene>
    <name evidence="2" type="ORF">E6W36_06150</name>
</gene>
<sequence length="189" mass="20706">MARRRRRQHHTAHLRRAADQPALRAAPDPGAGVQDGAQAGVEVAARRVDNRVSNDYDGWQYTAAASYDRVIAGSLLVSGACSAATSRWPPARSAARRPGSASASAASCPGGQRRDFGPGITELVRRDARCVRRAPQGLADRRAHLRRAAQPALVGFSPALEYRYTRVDSSIPLYDFDRHRVDLTVERYF</sequence>
<dbReference type="Proteomes" id="UP000298714">
    <property type="component" value="Chromosome"/>
</dbReference>
<evidence type="ECO:0000256" key="1">
    <source>
        <dbReference type="SAM" id="MobiDB-lite"/>
    </source>
</evidence>
<evidence type="ECO:0000313" key="2">
    <source>
        <dbReference type="EMBL" id="QCI79291.1"/>
    </source>
</evidence>
<proteinExistence type="predicted"/>
<feature type="compositionally biased region" description="Basic residues" evidence="1">
    <location>
        <begin position="1"/>
        <end position="15"/>
    </location>
</feature>
<accession>A0A4D7C2J7</accession>